<dbReference type="GO" id="GO:0009252">
    <property type="term" value="P:peptidoglycan biosynthetic process"/>
    <property type="evidence" value="ECO:0007669"/>
    <property type="project" value="UniProtKB-KW"/>
</dbReference>
<feature type="transmembrane region" description="Helical" evidence="8">
    <location>
        <begin position="176"/>
        <end position="201"/>
    </location>
</feature>
<dbReference type="InterPro" id="IPR024923">
    <property type="entry name" value="PG_synth_SpoVB"/>
</dbReference>
<evidence type="ECO:0000256" key="4">
    <source>
        <dbReference type="ARBA" id="ARBA00022960"/>
    </source>
</evidence>
<feature type="transmembrane region" description="Helical" evidence="8">
    <location>
        <begin position="498"/>
        <end position="517"/>
    </location>
</feature>
<comment type="caution">
    <text evidence="9">The sequence shown here is derived from an EMBL/GenBank/DDBJ whole genome shotgun (WGS) entry which is preliminary data.</text>
</comment>
<keyword evidence="4" id="KW-0133">Cell shape</keyword>
<feature type="transmembrane region" description="Helical" evidence="8">
    <location>
        <begin position="301"/>
        <end position="324"/>
    </location>
</feature>
<dbReference type="EMBL" id="DXES01000118">
    <property type="protein sequence ID" value="HIX65621.1"/>
    <property type="molecule type" value="Genomic_DNA"/>
</dbReference>
<feature type="transmembrane region" description="Helical" evidence="8">
    <location>
        <begin position="226"/>
        <end position="246"/>
    </location>
</feature>
<evidence type="ECO:0000256" key="3">
    <source>
        <dbReference type="ARBA" id="ARBA00022692"/>
    </source>
</evidence>
<reference evidence="9" key="1">
    <citation type="journal article" date="2021" name="PeerJ">
        <title>Extensive microbial diversity within the chicken gut microbiome revealed by metagenomics and culture.</title>
        <authorList>
            <person name="Gilroy R."/>
            <person name="Ravi A."/>
            <person name="Getino M."/>
            <person name="Pursley I."/>
            <person name="Horton D.L."/>
            <person name="Alikhan N.F."/>
            <person name="Baker D."/>
            <person name="Gharbi K."/>
            <person name="Hall N."/>
            <person name="Watson M."/>
            <person name="Adriaenssens E.M."/>
            <person name="Foster-Nyarko E."/>
            <person name="Jarju S."/>
            <person name="Secka A."/>
            <person name="Antonio M."/>
            <person name="Oren A."/>
            <person name="Chaudhuri R.R."/>
            <person name="La Ragione R."/>
            <person name="Hildebrand F."/>
            <person name="Pallen M.J."/>
        </authorList>
    </citation>
    <scope>NUCLEOTIDE SEQUENCE</scope>
    <source>
        <strain evidence="9">CHK188-5543</strain>
    </source>
</reference>
<gene>
    <name evidence="9" type="ORF">H9736_05165</name>
</gene>
<protein>
    <submittedName>
        <fullName evidence="9">Polysaccharide biosynthesis protein</fullName>
    </submittedName>
</protein>
<feature type="transmembrane region" description="Helical" evidence="8">
    <location>
        <begin position="137"/>
        <end position="156"/>
    </location>
</feature>
<keyword evidence="2" id="KW-1003">Cell membrane</keyword>
<evidence type="ECO:0000313" key="9">
    <source>
        <dbReference type="EMBL" id="HIX65621.1"/>
    </source>
</evidence>
<dbReference type="PANTHER" id="PTHR30250">
    <property type="entry name" value="PST FAMILY PREDICTED COLANIC ACID TRANSPORTER"/>
    <property type="match status" value="1"/>
</dbReference>
<evidence type="ECO:0000256" key="2">
    <source>
        <dbReference type="ARBA" id="ARBA00022475"/>
    </source>
</evidence>
<feature type="non-terminal residue" evidence="9">
    <location>
        <position position="1"/>
    </location>
</feature>
<feature type="transmembrane region" description="Helical" evidence="8">
    <location>
        <begin position="409"/>
        <end position="426"/>
    </location>
</feature>
<dbReference type="AlphaFoldDB" id="A0A9D2B785"/>
<comment type="subcellular location">
    <subcellularLocation>
        <location evidence="1">Cell membrane</location>
        <topology evidence="1">Multi-pass membrane protein</topology>
    </subcellularLocation>
</comment>
<evidence type="ECO:0000256" key="1">
    <source>
        <dbReference type="ARBA" id="ARBA00004651"/>
    </source>
</evidence>
<dbReference type="CDD" id="cd13124">
    <property type="entry name" value="MATE_SpoVB_like"/>
    <property type="match status" value="1"/>
</dbReference>
<dbReference type="InterPro" id="IPR002797">
    <property type="entry name" value="Polysacc_synth"/>
</dbReference>
<dbReference type="InterPro" id="IPR004268">
    <property type="entry name" value="MurJ"/>
</dbReference>
<dbReference type="InterPro" id="IPR050833">
    <property type="entry name" value="Poly_Biosynth_Transport"/>
</dbReference>
<organism evidence="9 10">
    <name type="scientific">Candidatus Anaerotruncus excrementipullorum</name>
    <dbReference type="NCBI Taxonomy" id="2838465"/>
    <lineage>
        <taxon>Bacteria</taxon>
        <taxon>Bacillati</taxon>
        <taxon>Bacillota</taxon>
        <taxon>Clostridia</taxon>
        <taxon>Eubacteriales</taxon>
        <taxon>Oscillospiraceae</taxon>
        <taxon>Anaerotruncus</taxon>
    </lineage>
</organism>
<reference evidence="9" key="2">
    <citation type="submission" date="2021-04" db="EMBL/GenBank/DDBJ databases">
        <authorList>
            <person name="Gilroy R."/>
        </authorList>
    </citation>
    <scope>NUCLEOTIDE SEQUENCE</scope>
    <source>
        <strain evidence="9">CHK188-5543</strain>
    </source>
</reference>
<evidence type="ECO:0000256" key="5">
    <source>
        <dbReference type="ARBA" id="ARBA00022984"/>
    </source>
</evidence>
<evidence type="ECO:0000256" key="6">
    <source>
        <dbReference type="ARBA" id="ARBA00022989"/>
    </source>
</evidence>
<evidence type="ECO:0000256" key="8">
    <source>
        <dbReference type="SAM" id="Phobius"/>
    </source>
</evidence>
<dbReference type="GO" id="GO:0008360">
    <property type="term" value="P:regulation of cell shape"/>
    <property type="evidence" value="ECO:0007669"/>
    <property type="project" value="UniProtKB-KW"/>
</dbReference>
<feature type="transmembrane region" description="Helical" evidence="8">
    <location>
        <begin position="95"/>
        <end position="116"/>
    </location>
</feature>
<dbReference type="PANTHER" id="PTHR30250:SF21">
    <property type="entry name" value="LIPID II FLIPPASE MURJ"/>
    <property type="match status" value="1"/>
</dbReference>
<name>A0A9D2B785_9FIRM</name>
<dbReference type="GO" id="GO:0005886">
    <property type="term" value="C:plasma membrane"/>
    <property type="evidence" value="ECO:0007669"/>
    <property type="project" value="UniProtKB-SubCell"/>
</dbReference>
<proteinExistence type="predicted"/>
<evidence type="ECO:0000313" key="10">
    <source>
        <dbReference type="Proteomes" id="UP000886800"/>
    </source>
</evidence>
<feature type="transmembrane region" description="Helical" evidence="8">
    <location>
        <begin position="376"/>
        <end position="397"/>
    </location>
</feature>
<feature type="transmembrane region" description="Helical" evidence="8">
    <location>
        <begin position="467"/>
        <end position="486"/>
    </location>
</feature>
<feature type="transmembrane region" description="Helical" evidence="8">
    <location>
        <begin position="336"/>
        <end position="364"/>
    </location>
</feature>
<dbReference type="Pfam" id="PF03023">
    <property type="entry name" value="MurJ"/>
    <property type="match status" value="1"/>
</dbReference>
<keyword evidence="6 8" id="KW-1133">Transmembrane helix</keyword>
<feature type="transmembrane region" description="Helical" evidence="8">
    <location>
        <begin position="62"/>
        <end position="83"/>
    </location>
</feature>
<feature type="transmembrane region" description="Helical" evidence="8">
    <location>
        <begin position="22"/>
        <end position="42"/>
    </location>
</feature>
<dbReference type="PIRSF" id="PIRSF038958">
    <property type="entry name" value="PG_synth_SpoVB"/>
    <property type="match status" value="1"/>
</dbReference>
<keyword evidence="3 8" id="KW-0812">Transmembrane</keyword>
<keyword evidence="7 8" id="KW-0472">Membrane</keyword>
<sequence>KIPLTNLLGGVGMSCFNVAYDLYYPLYALFVSGVPVAVAKLVSEQVARGQVQQASRLLHRALALFTGLGALGMGLMFLGAEWFSTLVKNPPAALAVRMLAPALFFGCLLAVLRGYWQGMRNMAPTAVSQVVEAAAKLCLGLGLAVAVTRWGLAGYARTGRVFGQLCGSPAEARLALLPYSAAGAILGVTASTCCGAFYLVWWHRRHRPRRPAAPSFRGEGRLTRRLLAVAVPVCIASVISNLTSFIDLISVMNRLATAVERAPGLLLAQYRGLIPAGVGLEQLPSYLYGCYSGLTVPLYNLVPALTGTVGVSLLPAVSAAWAVGDREQLERNISSALRISALLAMPAGIGLCLLAEPILGLLYASRPQEAAVILPALRLMGLSSVLLALSLPVNAVLQATGRASAPVKLFCLGGAVKLGCNFVLVADPRLNIQAAPVGTLACCAVVLFGGLWQVLSHTRLQLSIAGVFGKPLLGGLGCGGAAWLAFRLLRQRWTGGWTTLAAIAIGGIFYLFLVVRLKILTKADISMLPGGEKFRKLLEKRLRLG</sequence>
<dbReference type="Proteomes" id="UP000886800">
    <property type="component" value="Unassembled WGS sequence"/>
</dbReference>
<feature type="transmembrane region" description="Helical" evidence="8">
    <location>
        <begin position="432"/>
        <end position="455"/>
    </location>
</feature>
<dbReference type="Pfam" id="PF01943">
    <property type="entry name" value="Polysacc_synt"/>
    <property type="match status" value="1"/>
</dbReference>
<keyword evidence="5" id="KW-0573">Peptidoglycan synthesis</keyword>
<accession>A0A9D2B785</accession>
<evidence type="ECO:0000256" key="7">
    <source>
        <dbReference type="ARBA" id="ARBA00023136"/>
    </source>
</evidence>